<evidence type="ECO:0000256" key="2">
    <source>
        <dbReference type="ARBA" id="ARBA00022679"/>
    </source>
</evidence>
<evidence type="ECO:0000256" key="1">
    <source>
        <dbReference type="ARBA" id="ARBA00006284"/>
    </source>
</evidence>
<reference evidence="4 5" key="1">
    <citation type="submission" date="2012-11" db="EMBL/GenBank/DDBJ databases">
        <title>The complete genome sequence of Corynebacterium maris Coryn-1 (=DSM 45190).</title>
        <authorList>
            <person name="Schaffert L."/>
            <person name="Albersmeier A."/>
            <person name="Kalinowski J."/>
            <person name="Ruckert C."/>
        </authorList>
    </citation>
    <scope>NUCLEOTIDE SEQUENCE [LARGE SCALE GENOMIC DNA]</scope>
    <source>
        <strain evidence="5">Coryn-1</strain>
    </source>
</reference>
<dbReference type="Gene3D" id="3.90.1510.10">
    <property type="entry name" value="Glycerate kinase, domain 2"/>
    <property type="match status" value="2"/>
</dbReference>
<name>S5TIH0_9CORY</name>
<dbReference type="PANTHER" id="PTHR21599:SF0">
    <property type="entry name" value="GLYCERATE KINASE"/>
    <property type="match status" value="1"/>
</dbReference>
<gene>
    <name evidence="4" type="ORF">B841_05075</name>
</gene>
<comment type="similarity">
    <text evidence="1">Belongs to the glycerate kinase type-1 family.</text>
</comment>
<dbReference type="InterPro" id="IPR036129">
    <property type="entry name" value="Glycerate_kinase_sf"/>
</dbReference>
<dbReference type="InterPro" id="IPR018193">
    <property type="entry name" value="Glyc_kinase_flavodox-like_fold"/>
</dbReference>
<dbReference type="Gene3D" id="3.40.50.10350">
    <property type="entry name" value="Glycerate kinase, domain 1"/>
    <property type="match status" value="2"/>
</dbReference>
<dbReference type="KEGG" id="cmd:B841_05075"/>
<keyword evidence="2" id="KW-0808">Transferase</keyword>
<evidence type="ECO:0000256" key="3">
    <source>
        <dbReference type="ARBA" id="ARBA00022777"/>
    </source>
</evidence>
<evidence type="ECO:0000313" key="4">
    <source>
        <dbReference type="EMBL" id="AGS34488.1"/>
    </source>
</evidence>
<protein>
    <submittedName>
        <fullName evidence="4">Glycerate kinase</fullName>
    </submittedName>
</protein>
<dbReference type="eggNOG" id="COG1929">
    <property type="taxonomic scope" value="Bacteria"/>
</dbReference>
<dbReference type="PANTHER" id="PTHR21599">
    <property type="entry name" value="GLYCERATE KINASE"/>
    <property type="match status" value="1"/>
</dbReference>
<dbReference type="GO" id="GO:0008887">
    <property type="term" value="F:glycerate kinase activity"/>
    <property type="evidence" value="ECO:0007669"/>
    <property type="project" value="InterPro"/>
</dbReference>
<dbReference type="Pfam" id="PF02595">
    <property type="entry name" value="Gly_kinase"/>
    <property type="match status" value="2"/>
</dbReference>
<organism evidence="4 5">
    <name type="scientific">Corynebacterium maris DSM 45190</name>
    <dbReference type="NCBI Taxonomy" id="1224163"/>
    <lineage>
        <taxon>Bacteria</taxon>
        <taxon>Bacillati</taxon>
        <taxon>Actinomycetota</taxon>
        <taxon>Actinomycetes</taxon>
        <taxon>Mycobacteriales</taxon>
        <taxon>Corynebacteriaceae</taxon>
        <taxon>Corynebacterium</taxon>
    </lineage>
</organism>
<dbReference type="InterPro" id="IPR004381">
    <property type="entry name" value="Glycerate_kinase"/>
</dbReference>
<dbReference type="EMBL" id="CP003924">
    <property type="protein sequence ID" value="AGS34488.1"/>
    <property type="molecule type" value="Genomic_DNA"/>
</dbReference>
<sequence>MAGMRILIAPDSFKGTFTAAEVADLIAEGVRGAGGRPVHLPLADGGEGALDVLAGALGAELIDVETVDPWHRPIAAQLALAGETAIVELARASGLHHGPGDPVRASTYGTGVLIAAAIDRGAREVLVAAGGSATTDGGTDAVRAITERGGVRGARLTVLCDVTTAFVDAATVFGPQKGAGPEQVKQLTERLDEQAASFPRDPRGVARTGAAGGFSGGMWAHFDAELADGAARVLDVLGFDALLTDVDAVVVGEGRLDGQTAQGKIIDAVLHRVHGRLPVIAVVGSVGDDLGAYAERFAEIIVASDADALRRAGGRVAEFTSR</sequence>
<dbReference type="GO" id="GO:0031388">
    <property type="term" value="P:organic acid phosphorylation"/>
    <property type="evidence" value="ECO:0007669"/>
    <property type="project" value="InterPro"/>
</dbReference>
<dbReference type="HOGENOM" id="CLU_028255_0_0_11"/>
<dbReference type="InterPro" id="IPR018197">
    <property type="entry name" value="Glycerate_kinase_RE-like"/>
</dbReference>
<dbReference type="AlphaFoldDB" id="S5TIH0"/>
<accession>S5TIH0</accession>
<evidence type="ECO:0000313" key="5">
    <source>
        <dbReference type="Proteomes" id="UP000015388"/>
    </source>
</evidence>
<keyword evidence="3 4" id="KW-0418">Kinase</keyword>
<dbReference type="SUPFAM" id="SSF110738">
    <property type="entry name" value="Glycerate kinase I"/>
    <property type="match status" value="1"/>
</dbReference>
<dbReference type="Proteomes" id="UP000015388">
    <property type="component" value="Chromosome"/>
</dbReference>
<keyword evidence="5" id="KW-1185">Reference proteome</keyword>
<dbReference type="PATRIC" id="fig|1224163.3.peg.1017"/>
<proteinExistence type="inferred from homology"/>
<dbReference type="STRING" id="1224163.B841_05075"/>